<reference evidence="3" key="1">
    <citation type="journal article" date="2019" name="Int. J. Syst. Evol. Microbiol.">
        <title>The Global Catalogue of Microorganisms (GCM) 10K type strain sequencing project: providing services to taxonomists for standard genome sequencing and annotation.</title>
        <authorList>
            <consortium name="The Broad Institute Genomics Platform"/>
            <consortium name="The Broad Institute Genome Sequencing Center for Infectious Disease"/>
            <person name="Wu L."/>
            <person name="Ma J."/>
        </authorList>
    </citation>
    <scope>NUCLEOTIDE SEQUENCE [LARGE SCALE GENOMIC DNA]</scope>
    <source>
        <strain evidence="3">CCUG 56607</strain>
    </source>
</reference>
<dbReference type="Pfam" id="PF12746">
    <property type="entry name" value="GNAT_acetyltran"/>
    <property type="match status" value="1"/>
</dbReference>
<name>A0ABW3L6F1_9BACI</name>
<evidence type="ECO:0000259" key="1">
    <source>
        <dbReference type="PROSITE" id="PS51186"/>
    </source>
</evidence>
<keyword evidence="2" id="KW-0808">Transferase</keyword>
<dbReference type="InterPro" id="IPR000182">
    <property type="entry name" value="GNAT_dom"/>
</dbReference>
<dbReference type="InterPro" id="IPR027365">
    <property type="entry name" value="GNAT_acetyltra_YdfB-like"/>
</dbReference>
<feature type="domain" description="N-acetyltransferase" evidence="1">
    <location>
        <begin position="133"/>
        <end position="272"/>
    </location>
</feature>
<keyword evidence="2" id="KW-0012">Acyltransferase</keyword>
<evidence type="ECO:0000313" key="2">
    <source>
        <dbReference type="EMBL" id="MFD1020623.1"/>
    </source>
</evidence>
<protein>
    <submittedName>
        <fullName evidence="2">GNAT family N-acetyltransferase</fullName>
        <ecNumber evidence="2">2.3.1.-</ecNumber>
    </submittedName>
</protein>
<evidence type="ECO:0000313" key="3">
    <source>
        <dbReference type="Proteomes" id="UP001596990"/>
    </source>
</evidence>
<dbReference type="PROSITE" id="PS51186">
    <property type="entry name" value="GNAT"/>
    <property type="match status" value="1"/>
</dbReference>
<keyword evidence="3" id="KW-1185">Reference proteome</keyword>
<dbReference type="GO" id="GO:0016746">
    <property type="term" value="F:acyltransferase activity"/>
    <property type="evidence" value="ECO:0007669"/>
    <property type="project" value="UniProtKB-KW"/>
</dbReference>
<dbReference type="EC" id="2.3.1.-" evidence="2"/>
<sequence>MIRQLTQADHAACMDLVNQKPAENLFIIGDIEMYGYENDFQKLWGDFTEDGKLIAVLLKYKRNYIAYADTLSFNGEGFASIMEKDPDFKMLSGLEEIADQIIPHLSLKQKERRALYYAKCTSEEKLDKTADLTHVLKAVPDDANALVNLTAAIPEFENAEMDADSKRENLESGFARSYYIKQDGKLVSAASTTAENSSSAMIVGVCTLEDYKKNGYATQCMTKLCAEVLAEGKVLCLFYDNPEAGKIYKRIGFEDIGMWMMNSFEPLESTVKS</sequence>
<dbReference type="Gene3D" id="3.40.630.30">
    <property type="match status" value="1"/>
</dbReference>
<comment type="caution">
    <text evidence="2">The sequence shown here is derived from an EMBL/GenBank/DDBJ whole genome shotgun (WGS) entry which is preliminary data.</text>
</comment>
<accession>A0ABW3L6F1</accession>
<organism evidence="2 3">
    <name type="scientific">Thalassobacillus hwangdonensis</name>
    <dbReference type="NCBI Taxonomy" id="546108"/>
    <lineage>
        <taxon>Bacteria</taxon>
        <taxon>Bacillati</taxon>
        <taxon>Bacillota</taxon>
        <taxon>Bacilli</taxon>
        <taxon>Bacillales</taxon>
        <taxon>Bacillaceae</taxon>
        <taxon>Thalassobacillus</taxon>
    </lineage>
</organism>
<dbReference type="Proteomes" id="UP001596990">
    <property type="component" value="Unassembled WGS sequence"/>
</dbReference>
<dbReference type="InterPro" id="IPR016181">
    <property type="entry name" value="Acyl_CoA_acyltransferase"/>
</dbReference>
<proteinExistence type="predicted"/>
<dbReference type="SUPFAM" id="SSF55729">
    <property type="entry name" value="Acyl-CoA N-acyltransferases (Nat)"/>
    <property type="match status" value="1"/>
</dbReference>
<dbReference type="EMBL" id="JBHTKL010000006">
    <property type="protein sequence ID" value="MFD1020623.1"/>
    <property type="molecule type" value="Genomic_DNA"/>
</dbReference>
<gene>
    <name evidence="2" type="ORF">ACFQ2J_15655</name>
</gene>
<dbReference type="RefSeq" id="WP_386062657.1">
    <property type="nucleotide sequence ID" value="NZ_JBHTKL010000006.1"/>
</dbReference>